<dbReference type="GeneID" id="109541008"/>
<evidence type="ECO:0000313" key="3">
    <source>
        <dbReference type="Proteomes" id="UP000019118"/>
    </source>
</evidence>
<sequence>MSGTPSSVISHLHANFVKLVSSKFGRGANMKPGLSLGSFVLFWLFASVNSKAIQPSGKLDFEDASTEESLAKTEKTIPTKISVQTNSAGGPAHVIASVSCGSTGCNATSNNNSVETQILVHVQTKVHFDPSQRKKILENASDVPIVAGYRGGESDRPPFSDDDNFNRSPPGRFEQHYGSSRGDLTPPKHFYSDSSSTNYGLGGDSSQYPYQSSYRPASNGYREHSSTFASFDTNRPANGLNYFGSSTRRPLDSTGSNSNRPEYRENGVNLQIPYFEQSYNKHYFNEEPPPHTVWLGKGTSRNPVEFQNIPRSQWRPVYWNGRNNKYSFSDSSRNLEGSYRRNDPHPEYRQQEYRPRNDDPQCSCRDHRTERYDRSATVYSSHKRASGFIDDKLSSLN</sequence>
<organism evidence="2 3">
    <name type="scientific">Dendroctonus ponderosae</name>
    <name type="common">Mountain pine beetle</name>
    <dbReference type="NCBI Taxonomy" id="77166"/>
    <lineage>
        <taxon>Eukaryota</taxon>
        <taxon>Metazoa</taxon>
        <taxon>Ecdysozoa</taxon>
        <taxon>Arthropoda</taxon>
        <taxon>Hexapoda</taxon>
        <taxon>Insecta</taxon>
        <taxon>Pterygota</taxon>
        <taxon>Neoptera</taxon>
        <taxon>Endopterygota</taxon>
        <taxon>Coleoptera</taxon>
        <taxon>Polyphaga</taxon>
        <taxon>Cucujiformia</taxon>
        <taxon>Curculionidae</taxon>
        <taxon>Scolytinae</taxon>
        <taxon>Dendroctonus</taxon>
    </lineage>
</organism>
<feature type="compositionally biased region" description="Low complexity" evidence="1">
    <location>
        <begin position="205"/>
        <end position="218"/>
    </location>
</feature>
<feature type="region of interest" description="Disordered" evidence="1">
    <location>
        <begin position="147"/>
        <end position="264"/>
    </location>
</feature>
<name>A0AAR5PW09_DENPD</name>
<dbReference type="AlphaFoldDB" id="A0AAR5PW09"/>
<proteinExistence type="predicted"/>
<accession>A0AAR5PW09</accession>
<feature type="compositionally biased region" description="Polar residues" evidence="1">
    <location>
        <begin position="226"/>
        <end position="236"/>
    </location>
</feature>
<feature type="region of interest" description="Disordered" evidence="1">
    <location>
        <begin position="329"/>
        <end position="379"/>
    </location>
</feature>
<evidence type="ECO:0000313" key="2">
    <source>
        <dbReference type="EnsemblMetazoa" id="XP_019765195.1"/>
    </source>
</evidence>
<feature type="compositionally biased region" description="Basic and acidic residues" evidence="1">
    <location>
        <begin position="338"/>
        <end position="374"/>
    </location>
</feature>
<dbReference type="KEGG" id="dpa:109541008"/>
<feature type="compositionally biased region" description="Polar residues" evidence="1">
    <location>
        <begin position="243"/>
        <end position="260"/>
    </location>
</feature>
<dbReference type="EnsemblMetazoa" id="XM_019909636.1">
    <property type="protein sequence ID" value="XP_019765195.1"/>
    <property type="gene ID" value="LOC109541008"/>
</dbReference>
<protein>
    <submittedName>
        <fullName evidence="2">Uncharacterized protein</fullName>
    </submittedName>
</protein>
<reference evidence="3" key="1">
    <citation type="journal article" date="2013" name="Genome Biol.">
        <title>Draft genome of the mountain pine beetle, Dendroctonus ponderosae Hopkins, a major forest pest.</title>
        <authorList>
            <person name="Keeling C.I."/>
            <person name="Yuen M.M."/>
            <person name="Liao N.Y."/>
            <person name="Docking T.R."/>
            <person name="Chan S.K."/>
            <person name="Taylor G.A."/>
            <person name="Palmquist D.L."/>
            <person name="Jackman S.D."/>
            <person name="Nguyen A."/>
            <person name="Li M."/>
            <person name="Henderson H."/>
            <person name="Janes J.K."/>
            <person name="Zhao Y."/>
            <person name="Pandoh P."/>
            <person name="Moore R."/>
            <person name="Sperling F.A."/>
            <person name="Huber D.P."/>
            <person name="Birol I."/>
            <person name="Jones S.J."/>
            <person name="Bohlmann J."/>
        </authorList>
    </citation>
    <scope>NUCLEOTIDE SEQUENCE</scope>
</reference>
<reference evidence="2" key="2">
    <citation type="submission" date="2024-08" db="UniProtKB">
        <authorList>
            <consortium name="EnsemblMetazoa"/>
        </authorList>
    </citation>
    <scope>IDENTIFICATION</scope>
</reference>
<evidence type="ECO:0000256" key="1">
    <source>
        <dbReference type="SAM" id="MobiDB-lite"/>
    </source>
</evidence>
<dbReference type="Proteomes" id="UP000019118">
    <property type="component" value="Unassembled WGS sequence"/>
</dbReference>
<keyword evidence="3" id="KW-1185">Reference proteome</keyword>